<feature type="compositionally biased region" description="Polar residues" evidence="7">
    <location>
        <begin position="13"/>
        <end position="29"/>
    </location>
</feature>
<dbReference type="Proteomes" id="UP000887540">
    <property type="component" value="Unplaced"/>
</dbReference>
<evidence type="ECO:0000256" key="4">
    <source>
        <dbReference type="ARBA" id="ARBA00022728"/>
    </source>
</evidence>
<sequence length="766" mass="87026">MWASDSEDEDSRPTFSGSKKKPNYSQPVSFVSGGVQGKPKDEAQTSEDKEEMEIEERPPPKKAKPMRSSFQPQKGAQVFAGMRSSTTKGTLDPGAFGDFLKTCGKGDVIMKMMSKMGYEQGKGLGSQKQGIVEPIQPKVRPGKGAVGAYGPEAKGPKFGESAADAQRRIDGGGIAESVELAPEVKRGNWKKTNAKKVKVQYRTLEEVINEGGDVHKYTLNAGQSMKIIDMTGKQQRVYNDFNSFSRRAVAPDADGERTNFDVPELMFNLNTLIGLTEDEILRNDRQIRFLKDQNVALEMEEKSLSESVTEDSEEIKRMNEVVEIIDEFDLLSKEKEPSLEDCKRLFIRLKKDFPTEYQLYGLDVIAVANVLPLIKSYFAVWNPLDPDQCEYGSKILSEWRQILEGNKVGMFDHFKNDLDSLPVYDRCVWEGWMPSMRRAALAWNPRTDGPVMINLVENWLELLPPWISENLLEQVITPRIKELVDQWNPLTDHIPIDSWLLPWHTIMGDRLMAVYPIVRQKLSKALRDWVPSDRSALEILKPWKSVFSRGSMQSFLSINIVPKLERFLLDMDLDPTRNKDYLEFYSVMNWLGMISIDIICQILVKNFFPRWYENLCFWLDAGGALAEIGEYYKEWKQRIPQQLAEMKPIKDEFLRALVAMQQASKGLKVSHIPIPTGAPTPLMQTPVVPPGGLFAPRPPPPAPTNVPTTFRQVVEQRARQQGLLFVPQPNKYEDGRQIYSFGKISIFFEGNVVFAFDPDMTVRSDS</sequence>
<feature type="region of interest" description="Disordered" evidence="7">
    <location>
        <begin position="1"/>
        <end position="77"/>
    </location>
</feature>
<keyword evidence="4" id="KW-0747">Spliceosome</keyword>
<organism evidence="9 10">
    <name type="scientific">Acrobeloides nanus</name>
    <dbReference type="NCBI Taxonomy" id="290746"/>
    <lineage>
        <taxon>Eukaryota</taxon>
        <taxon>Metazoa</taxon>
        <taxon>Ecdysozoa</taxon>
        <taxon>Nematoda</taxon>
        <taxon>Chromadorea</taxon>
        <taxon>Rhabditida</taxon>
        <taxon>Tylenchina</taxon>
        <taxon>Cephalobomorpha</taxon>
        <taxon>Cephaloboidea</taxon>
        <taxon>Cephalobidae</taxon>
        <taxon>Acrobeloides</taxon>
    </lineage>
</organism>
<dbReference type="PANTHER" id="PTHR23329">
    <property type="entry name" value="TUFTELIN-INTERACTING PROTEIN 11-RELATED"/>
    <property type="match status" value="1"/>
</dbReference>
<dbReference type="PROSITE" id="PS50174">
    <property type="entry name" value="G_PATCH"/>
    <property type="match status" value="1"/>
</dbReference>
<name>A0A914DXN2_9BILA</name>
<evidence type="ECO:0000256" key="1">
    <source>
        <dbReference type="ARBA" id="ARBA00004123"/>
    </source>
</evidence>
<evidence type="ECO:0000313" key="9">
    <source>
        <dbReference type="Proteomes" id="UP000887540"/>
    </source>
</evidence>
<dbReference type="InterPro" id="IPR022159">
    <property type="entry name" value="STIP/TFIP11_N"/>
</dbReference>
<accession>A0A914DXN2</accession>
<dbReference type="InterPro" id="IPR022783">
    <property type="entry name" value="GCFC_dom"/>
</dbReference>
<dbReference type="Pfam" id="PF01585">
    <property type="entry name" value="G-patch"/>
    <property type="match status" value="1"/>
</dbReference>
<dbReference type="Pfam" id="PF12457">
    <property type="entry name" value="TIP_N"/>
    <property type="match status" value="1"/>
</dbReference>
<evidence type="ECO:0000256" key="2">
    <source>
        <dbReference type="ARBA" id="ARBA00010900"/>
    </source>
</evidence>
<keyword evidence="6" id="KW-0539">Nucleus</keyword>
<evidence type="ECO:0000313" key="10">
    <source>
        <dbReference type="WBParaSite" id="ACRNAN_scaffold4447.g17109.t1"/>
    </source>
</evidence>
<feature type="domain" description="G-patch" evidence="8">
    <location>
        <begin position="105"/>
        <end position="151"/>
    </location>
</feature>
<evidence type="ECO:0000256" key="7">
    <source>
        <dbReference type="SAM" id="MobiDB-lite"/>
    </source>
</evidence>
<comment type="similarity">
    <text evidence="2">Belongs to the TFP11/STIP family.</text>
</comment>
<dbReference type="GO" id="GO:0003676">
    <property type="term" value="F:nucleic acid binding"/>
    <property type="evidence" value="ECO:0007669"/>
    <property type="project" value="InterPro"/>
</dbReference>
<evidence type="ECO:0000256" key="3">
    <source>
        <dbReference type="ARBA" id="ARBA00022664"/>
    </source>
</evidence>
<dbReference type="GO" id="GO:0000390">
    <property type="term" value="P:spliceosomal complex disassembly"/>
    <property type="evidence" value="ECO:0007669"/>
    <property type="project" value="InterPro"/>
</dbReference>
<dbReference type="PANTHER" id="PTHR23329:SF1">
    <property type="entry name" value="TUFTELIN-INTERACTING PROTEIN 11"/>
    <property type="match status" value="1"/>
</dbReference>
<keyword evidence="5" id="KW-0508">mRNA splicing</keyword>
<keyword evidence="3" id="KW-0507">mRNA processing</keyword>
<dbReference type="SMART" id="SM00443">
    <property type="entry name" value="G_patch"/>
    <property type="match status" value="1"/>
</dbReference>
<feature type="compositionally biased region" description="Basic and acidic residues" evidence="7">
    <location>
        <begin position="38"/>
        <end position="47"/>
    </location>
</feature>
<feature type="compositionally biased region" description="Acidic residues" evidence="7">
    <location>
        <begin position="1"/>
        <end position="10"/>
    </location>
</feature>
<dbReference type="AlphaFoldDB" id="A0A914DXN2"/>
<evidence type="ECO:0000256" key="6">
    <source>
        <dbReference type="ARBA" id="ARBA00023242"/>
    </source>
</evidence>
<dbReference type="InterPro" id="IPR045211">
    <property type="entry name" value="TFP11/STIP/Ntr1"/>
</dbReference>
<dbReference type="InterPro" id="IPR000467">
    <property type="entry name" value="G_patch_dom"/>
</dbReference>
<reference evidence="10" key="1">
    <citation type="submission" date="2022-11" db="UniProtKB">
        <authorList>
            <consortium name="WormBaseParasite"/>
        </authorList>
    </citation>
    <scope>IDENTIFICATION</scope>
</reference>
<dbReference type="Pfam" id="PF07842">
    <property type="entry name" value="GCFC"/>
    <property type="match status" value="1"/>
</dbReference>
<evidence type="ECO:0000256" key="5">
    <source>
        <dbReference type="ARBA" id="ARBA00023187"/>
    </source>
</evidence>
<comment type="subcellular location">
    <subcellularLocation>
        <location evidence="1">Nucleus</location>
    </subcellularLocation>
</comment>
<evidence type="ECO:0000259" key="8">
    <source>
        <dbReference type="PROSITE" id="PS50174"/>
    </source>
</evidence>
<dbReference type="GO" id="GO:0071008">
    <property type="term" value="C:U2-type post-mRNA release spliceosomal complex"/>
    <property type="evidence" value="ECO:0007669"/>
    <property type="project" value="TreeGrafter"/>
</dbReference>
<protein>
    <submittedName>
        <fullName evidence="10">G-patch domain-containing protein</fullName>
    </submittedName>
</protein>
<keyword evidence="9" id="KW-1185">Reference proteome</keyword>
<proteinExistence type="inferred from homology"/>
<dbReference type="WBParaSite" id="ACRNAN_scaffold4447.g17109.t1">
    <property type="protein sequence ID" value="ACRNAN_scaffold4447.g17109.t1"/>
    <property type="gene ID" value="ACRNAN_scaffold4447.g17109"/>
</dbReference>